<sequence length="178" mass="19319">MRGNIPNDIGNLSSLMVLDMGYNQLSGSIPTSVGRLGNLQGLDLNDNKLQGYIPYQLCQLDNLAQLMLNGNQFSGSIPSCLGNIAALRIPSLQGEIPTGGPFQNFSAQSFVSNTALCGPARLHVPPCKTSTQKPNYLKYLIPGIISAILLVAGAWILIQQRLPCYLNFFGEDFHAYNF</sequence>
<keyword evidence="7 9" id="KW-0472">Membrane</keyword>
<dbReference type="FunFam" id="3.80.10.10:FF:000111">
    <property type="entry name" value="LRR receptor-like serine/threonine-protein kinase ERECTA"/>
    <property type="match status" value="1"/>
</dbReference>
<keyword evidence="3" id="KW-0433">Leucine-rich repeat</keyword>
<dbReference type="AlphaFoldDB" id="A0A5E4FCP7"/>
<evidence type="ECO:0000256" key="5">
    <source>
        <dbReference type="ARBA" id="ARBA00022737"/>
    </source>
</evidence>
<dbReference type="EMBL" id="CABIKO010000091">
    <property type="protein sequence ID" value="VVA25190.1"/>
    <property type="molecule type" value="Genomic_DNA"/>
</dbReference>
<evidence type="ECO:0000313" key="10">
    <source>
        <dbReference type="EMBL" id="VVA25190.1"/>
    </source>
</evidence>
<proteinExistence type="inferred from homology"/>
<dbReference type="GO" id="GO:0016020">
    <property type="term" value="C:membrane"/>
    <property type="evidence" value="ECO:0007669"/>
    <property type="project" value="UniProtKB-SubCell"/>
</dbReference>
<dbReference type="Gramene" id="VVA25190">
    <property type="protein sequence ID" value="VVA25190"/>
    <property type="gene ID" value="Prudul26B025829"/>
</dbReference>
<evidence type="ECO:0000256" key="2">
    <source>
        <dbReference type="ARBA" id="ARBA00009592"/>
    </source>
</evidence>
<keyword evidence="6 9" id="KW-1133">Transmembrane helix</keyword>
<keyword evidence="5" id="KW-0677">Repeat</keyword>
<protein>
    <submittedName>
        <fullName evidence="10">PREDICTED: probable</fullName>
    </submittedName>
</protein>
<dbReference type="InterPro" id="IPR051809">
    <property type="entry name" value="Plant_receptor-like_S/T_kinase"/>
</dbReference>
<dbReference type="InterPro" id="IPR032675">
    <property type="entry name" value="LRR_dom_sf"/>
</dbReference>
<dbReference type="PANTHER" id="PTHR27008">
    <property type="entry name" value="OS04G0122200 PROTEIN"/>
    <property type="match status" value="1"/>
</dbReference>
<evidence type="ECO:0000256" key="9">
    <source>
        <dbReference type="SAM" id="Phobius"/>
    </source>
</evidence>
<dbReference type="Gene3D" id="3.80.10.10">
    <property type="entry name" value="Ribonuclease Inhibitor"/>
    <property type="match status" value="1"/>
</dbReference>
<evidence type="ECO:0000256" key="3">
    <source>
        <dbReference type="ARBA" id="ARBA00022614"/>
    </source>
</evidence>
<accession>A0A5E4FCP7</accession>
<dbReference type="Proteomes" id="UP000327085">
    <property type="component" value="Chromosome 2"/>
</dbReference>
<dbReference type="InParanoid" id="A0A5E4FCP7"/>
<keyword evidence="4 9" id="KW-0812">Transmembrane</keyword>
<evidence type="ECO:0000256" key="1">
    <source>
        <dbReference type="ARBA" id="ARBA00004167"/>
    </source>
</evidence>
<dbReference type="PANTHER" id="PTHR27008:SF585">
    <property type="entry name" value="PROTEIN KINASE DOMAIN-CONTAINING PROTEIN"/>
    <property type="match status" value="1"/>
</dbReference>
<dbReference type="InterPro" id="IPR001611">
    <property type="entry name" value="Leu-rich_rpt"/>
</dbReference>
<reference evidence="11" key="1">
    <citation type="journal article" date="2020" name="Plant J.">
        <title>Transposons played a major role in the diversification between the closely related almond and peach genomes: results from the almond genome sequence.</title>
        <authorList>
            <person name="Alioto T."/>
            <person name="Alexiou K.G."/>
            <person name="Bardil A."/>
            <person name="Barteri F."/>
            <person name="Castanera R."/>
            <person name="Cruz F."/>
            <person name="Dhingra A."/>
            <person name="Duval H."/>
            <person name="Fernandez I Marti A."/>
            <person name="Frias L."/>
            <person name="Galan B."/>
            <person name="Garcia J.L."/>
            <person name="Howad W."/>
            <person name="Gomez-Garrido J."/>
            <person name="Gut M."/>
            <person name="Julca I."/>
            <person name="Morata J."/>
            <person name="Puigdomenech P."/>
            <person name="Ribeca P."/>
            <person name="Rubio Cabetas M.J."/>
            <person name="Vlasova A."/>
            <person name="Wirthensohn M."/>
            <person name="Garcia-Mas J."/>
            <person name="Gabaldon T."/>
            <person name="Casacuberta J.M."/>
            <person name="Arus P."/>
        </authorList>
    </citation>
    <scope>NUCLEOTIDE SEQUENCE [LARGE SCALE GENOMIC DNA]</scope>
    <source>
        <strain evidence="11">cv. Texas</strain>
    </source>
</reference>
<comment type="subcellular location">
    <subcellularLocation>
        <location evidence="1">Membrane</location>
        <topology evidence="1">Single-pass membrane protein</topology>
    </subcellularLocation>
</comment>
<feature type="transmembrane region" description="Helical" evidence="9">
    <location>
        <begin position="136"/>
        <end position="158"/>
    </location>
</feature>
<evidence type="ECO:0000256" key="8">
    <source>
        <dbReference type="ARBA" id="ARBA00023180"/>
    </source>
</evidence>
<evidence type="ECO:0000256" key="4">
    <source>
        <dbReference type="ARBA" id="ARBA00022692"/>
    </source>
</evidence>
<evidence type="ECO:0000256" key="6">
    <source>
        <dbReference type="ARBA" id="ARBA00022989"/>
    </source>
</evidence>
<evidence type="ECO:0000313" key="11">
    <source>
        <dbReference type="Proteomes" id="UP000327085"/>
    </source>
</evidence>
<comment type="similarity">
    <text evidence="2">Belongs to the RLP family.</text>
</comment>
<gene>
    <name evidence="10" type="ORF">ALMOND_2B025829</name>
</gene>
<name>A0A5E4FCP7_PRUDU</name>
<evidence type="ECO:0000256" key="7">
    <source>
        <dbReference type="ARBA" id="ARBA00023136"/>
    </source>
</evidence>
<keyword evidence="8" id="KW-0325">Glycoprotein</keyword>
<organism evidence="10 11">
    <name type="scientific">Prunus dulcis</name>
    <name type="common">Almond</name>
    <name type="synonym">Amygdalus dulcis</name>
    <dbReference type="NCBI Taxonomy" id="3755"/>
    <lineage>
        <taxon>Eukaryota</taxon>
        <taxon>Viridiplantae</taxon>
        <taxon>Streptophyta</taxon>
        <taxon>Embryophyta</taxon>
        <taxon>Tracheophyta</taxon>
        <taxon>Spermatophyta</taxon>
        <taxon>Magnoliopsida</taxon>
        <taxon>eudicotyledons</taxon>
        <taxon>Gunneridae</taxon>
        <taxon>Pentapetalae</taxon>
        <taxon>rosids</taxon>
        <taxon>fabids</taxon>
        <taxon>Rosales</taxon>
        <taxon>Rosaceae</taxon>
        <taxon>Amygdaloideae</taxon>
        <taxon>Amygdaleae</taxon>
        <taxon>Prunus</taxon>
    </lineage>
</organism>
<dbReference type="SUPFAM" id="SSF52058">
    <property type="entry name" value="L domain-like"/>
    <property type="match status" value="1"/>
</dbReference>
<dbReference type="Pfam" id="PF13855">
    <property type="entry name" value="LRR_8"/>
    <property type="match status" value="1"/>
</dbReference>